<evidence type="ECO:0000256" key="5">
    <source>
        <dbReference type="ARBA" id="ARBA00022989"/>
    </source>
</evidence>
<evidence type="ECO:0000256" key="1">
    <source>
        <dbReference type="ARBA" id="ARBA00004651"/>
    </source>
</evidence>
<evidence type="ECO:0000313" key="10">
    <source>
        <dbReference type="EMBL" id="MBB1245532.1"/>
    </source>
</evidence>
<dbReference type="CDD" id="cd06261">
    <property type="entry name" value="TM_PBP2"/>
    <property type="match status" value="1"/>
</dbReference>
<feature type="compositionally biased region" description="Basic and acidic residues" evidence="8">
    <location>
        <begin position="1"/>
        <end position="12"/>
    </location>
</feature>
<comment type="caution">
    <text evidence="10">The sequence shown here is derived from an EMBL/GenBank/DDBJ whole genome shotgun (WGS) entry which is preliminary data.</text>
</comment>
<dbReference type="PANTHER" id="PTHR43386:SF6">
    <property type="entry name" value="ABC TRANSPORTER PERMEASE PROTEIN"/>
    <property type="match status" value="1"/>
</dbReference>
<evidence type="ECO:0000256" key="8">
    <source>
        <dbReference type="SAM" id="MobiDB-lite"/>
    </source>
</evidence>
<keyword evidence="11" id="KW-1185">Reference proteome</keyword>
<protein>
    <submittedName>
        <fullName evidence="10">ABC transporter permease</fullName>
    </submittedName>
</protein>
<dbReference type="Gene3D" id="1.10.3720.10">
    <property type="entry name" value="MetI-like"/>
    <property type="match status" value="1"/>
</dbReference>
<keyword evidence="5 7" id="KW-1133">Transmembrane helix</keyword>
<dbReference type="PROSITE" id="PS50928">
    <property type="entry name" value="ABC_TM1"/>
    <property type="match status" value="1"/>
</dbReference>
<evidence type="ECO:0000256" key="3">
    <source>
        <dbReference type="ARBA" id="ARBA00022475"/>
    </source>
</evidence>
<feature type="region of interest" description="Disordered" evidence="8">
    <location>
        <begin position="1"/>
        <end position="32"/>
    </location>
</feature>
<sequence length="317" mass="34041">MPDLTKTEETEPVKAPVAEGAPVPPADPAVGKPRSLWSDAWSDLRRSPMFIISSAMILLLLVIAAFPGWFTSLSPRDSDMALYLQKPQLGAFFSPEWLGYDGQGYSVYTRLIHGARNSILIGVSVTVLVTFVGGLLGMLAGYFGGWVDSIISRITDVFLGLPFLLGAMVILVSFETRAVYVIVLALAVLGWTLVARVMRGSVITVKQADYVMAAKALGASTTRILFRHVLPNAVTPVIVVATIALGGYISAEATLSFLGIGLAPPAVSWGVDINTAKDLLRNAPHVLLWPGLMLSFTILAFIMFGEAVRNALDPKLR</sequence>
<keyword evidence="2 7" id="KW-0813">Transport</keyword>
<comment type="similarity">
    <text evidence="7">Belongs to the binding-protein-dependent transport system permease family.</text>
</comment>
<evidence type="ECO:0000256" key="7">
    <source>
        <dbReference type="RuleBase" id="RU363032"/>
    </source>
</evidence>
<dbReference type="InterPro" id="IPR035906">
    <property type="entry name" value="MetI-like_sf"/>
</dbReference>
<dbReference type="SUPFAM" id="SSF161098">
    <property type="entry name" value="MetI-like"/>
    <property type="match status" value="1"/>
</dbReference>
<dbReference type="InterPro" id="IPR000515">
    <property type="entry name" value="MetI-like"/>
</dbReference>
<dbReference type="InterPro" id="IPR025966">
    <property type="entry name" value="OppC_N"/>
</dbReference>
<proteinExistence type="inferred from homology"/>
<keyword evidence="4 7" id="KW-0812">Transmembrane</keyword>
<reference evidence="11" key="1">
    <citation type="journal article" date="2020" name="Syst. Appl. Microbiol.">
        <title>Streptomyces alkaliterrae sp. nov., isolated from an alkaline soil, and emended descriptions of Streptomyces alkaliphilus, Streptomyces calidiresistens and Streptomyces durbertensis.</title>
        <authorList>
            <person name="Swiecimska M."/>
            <person name="Golinska P."/>
            <person name="Nouioui I."/>
            <person name="Wypij M."/>
            <person name="Rai M."/>
            <person name="Sangal V."/>
            <person name="Goodfellow M."/>
        </authorList>
    </citation>
    <scope>NUCLEOTIDE SEQUENCE [LARGE SCALE GENOMIC DNA]</scope>
    <source>
        <strain evidence="11">DSM 104538</strain>
    </source>
</reference>
<feature type="transmembrane region" description="Helical" evidence="7">
    <location>
        <begin position="154"/>
        <end position="172"/>
    </location>
</feature>
<comment type="subcellular location">
    <subcellularLocation>
        <location evidence="1 7">Cell membrane</location>
        <topology evidence="1 7">Multi-pass membrane protein</topology>
    </subcellularLocation>
</comment>
<keyword evidence="6 7" id="KW-0472">Membrane</keyword>
<organism evidence="10 11">
    <name type="scientific">Streptomyces durbertensis</name>
    <dbReference type="NCBI Taxonomy" id="2448886"/>
    <lineage>
        <taxon>Bacteria</taxon>
        <taxon>Bacillati</taxon>
        <taxon>Actinomycetota</taxon>
        <taxon>Actinomycetes</taxon>
        <taxon>Kitasatosporales</taxon>
        <taxon>Streptomycetaceae</taxon>
        <taxon>Streptomyces</taxon>
    </lineage>
</organism>
<evidence type="ECO:0000259" key="9">
    <source>
        <dbReference type="PROSITE" id="PS50928"/>
    </source>
</evidence>
<evidence type="ECO:0000256" key="6">
    <source>
        <dbReference type="ARBA" id="ARBA00023136"/>
    </source>
</evidence>
<dbReference type="Pfam" id="PF12911">
    <property type="entry name" value="OppC_N"/>
    <property type="match status" value="1"/>
</dbReference>
<dbReference type="Proteomes" id="UP000766698">
    <property type="component" value="Unassembled WGS sequence"/>
</dbReference>
<dbReference type="Pfam" id="PF00528">
    <property type="entry name" value="BPD_transp_1"/>
    <property type="match status" value="1"/>
</dbReference>
<feature type="transmembrane region" description="Helical" evidence="7">
    <location>
        <begin position="287"/>
        <end position="308"/>
    </location>
</feature>
<gene>
    <name evidence="10" type="ORF">GL263_18490</name>
</gene>
<feature type="transmembrane region" description="Helical" evidence="7">
    <location>
        <begin position="119"/>
        <end position="142"/>
    </location>
</feature>
<dbReference type="EMBL" id="WMLF01000298">
    <property type="protein sequence ID" value="MBB1245532.1"/>
    <property type="molecule type" value="Genomic_DNA"/>
</dbReference>
<keyword evidence="3" id="KW-1003">Cell membrane</keyword>
<dbReference type="PANTHER" id="PTHR43386">
    <property type="entry name" value="OLIGOPEPTIDE TRANSPORT SYSTEM PERMEASE PROTEIN APPC"/>
    <property type="match status" value="1"/>
</dbReference>
<feature type="transmembrane region" description="Helical" evidence="7">
    <location>
        <begin position="178"/>
        <end position="198"/>
    </location>
</feature>
<evidence type="ECO:0000256" key="4">
    <source>
        <dbReference type="ARBA" id="ARBA00022692"/>
    </source>
</evidence>
<feature type="domain" description="ABC transmembrane type-1" evidence="9">
    <location>
        <begin position="115"/>
        <end position="305"/>
    </location>
</feature>
<feature type="transmembrane region" description="Helical" evidence="7">
    <location>
        <begin position="229"/>
        <end position="249"/>
    </location>
</feature>
<name>A0ABR6EJP8_9ACTN</name>
<evidence type="ECO:0000313" key="11">
    <source>
        <dbReference type="Proteomes" id="UP000766698"/>
    </source>
</evidence>
<accession>A0ABR6EJP8</accession>
<dbReference type="InterPro" id="IPR050366">
    <property type="entry name" value="BP-dependent_transpt_permease"/>
</dbReference>
<feature type="transmembrane region" description="Helical" evidence="7">
    <location>
        <begin position="50"/>
        <end position="70"/>
    </location>
</feature>
<dbReference type="RefSeq" id="WP_182856835.1">
    <property type="nucleotide sequence ID" value="NZ_WMLF01000298.1"/>
</dbReference>
<evidence type="ECO:0000256" key="2">
    <source>
        <dbReference type="ARBA" id="ARBA00022448"/>
    </source>
</evidence>